<dbReference type="InterPro" id="IPR001584">
    <property type="entry name" value="Integrase_cat-core"/>
</dbReference>
<evidence type="ECO:0000259" key="2">
    <source>
        <dbReference type="PROSITE" id="PS50994"/>
    </source>
</evidence>
<evidence type="ECO:0000313" key="4">
    <source>
        <dbReference type="Proteomes" id="UP000327157"/>
    </source>
</evidence>
<dbReference type="GO" id="GO:0003676">
    <property type="term" value="F:nucleic acid binding"/>
    <property type="evidence" value="ECO:0007669"/>
    <property type="project" value="InterPro"/>
</dbReference>
<dbReference type="Pfam" id="PF17919">
    <property type="entry name" value="RT_RNaseH_2"/>
    <property type="match status" value="1"/>
</dbReference>
<dbReference type="Pfam" id="PF17921">
    <property type="entry name" value="Integrase_H2C2"/>
    <property type="match status" value="1"/>
</dbReference>
<dbReference type="SUPFAM" id="SSF53098">
    <property type="entry name" value="Ribonuclease H-like"/>
    <property type="match status" value="1"/>
</dbReference>
<keyword evidence="1" id="KW-0511">Multifunctional enzyme</keyword>
<dbReference type="AlphaFoldDB" id="A0A5N5GVX2"/>
<gene>
    <name evidence="3" type="ORF">D8674_013169</name>
</gene>
<dbReference type="InterPro" id="IPR041588">
    <property type="entry name" value="Integrase_H2C2"/>
</dbReference>
<dbReference type="Gene3D" id="1.10.340.70">
    <property type="match status" value="1"/>
</dbReference>
<keyword evidence="4" id="KW-1185">Reference proteome</keyword>
<dbReference type="InterPro" id="IPR012337">
    <property type="entry name" value="RNaseH-like_sf"/>
</dbReference>
<name>A0A5N5GVX2_9ROSA</name>
<sequence length="747" mass="85819">MGPFPPSYGFTYILLAKVLLFNSRLRLFPGKLRSKWIGPFVVTNVLPYGTVHIKSLRNGVEFKVNGHRLKPYYEHGVGQVLCQKSRIRTTTCRSESKGASLRNRRGACSEIEEVSFRNRRGVTISKSRICGIKTKLRPSGEIKRILLPSSIVRPIPMTSAVTRGKGVMTLLHTSCQGYLAHLKINREDIPKTAFKTRYGHYEFLIMPFGLTNAPAAFMDLMNRVFQPYLDSKCQFWLDQVAFLGHVIFAQGILVDPQKVAAVEKWEQPRTATEVRSFLGLAGFQQLKYCLTHAPVLALPDDSGDFEVYSDASLNGLGCVLMQHGRRDLNLRQRRWLELFSDYDCTIDYHPSRANMGRINALYASRVPLLADLRSMGVRLEAEDQEVALLANFQVRPILVDRVLEAQIVDQETQEIIQARNQGKRKDLRVRESDGMIMQKGRMFVPNNLDLKKAILDEAHISAYAMHPGATKMYHTIRPFYYWPGMKREIAKYVSRCVVCQQVKAERKKPFGLLQPLPIPEWKWENITMDFVYKLPRTHNGFDGIWVIVDRLTKSAHFIPVREKFTSKFWMAFQEALGTRLLYSTAYHPQTDGQSERTIQILENMLRSSVLQFGDAWHKRLDLMEFAYNNSFHSSIGMAPFEALYGRSCRTPLCWSEVEERVLVGLEIVEETTQNVQACRKLGEVLRKLGVVHLKVLDVEIVSCRFDRRWWSFSDEIPLVLVLESGETYPEDERSHSRQGDYDPSTYQ</sequence>
<reference evidence="3 4" key="1">
    <citation type="submission" date="2019-09" db="EMBL/GenBank/DDBJ databases">
        <authorList>
            <person name="Ou C."/>
        </authorList>
    </citation>
    <scope>NUCLEOTIDE SEQUENCE [LARGE SCALE GENOMIC DNA]</scope>
    <source>
        <strain evidence="3">S2</strain>
        <tissue evidence="3">Leaf</tissue>
    </source>
</reference>
<dbReference type="PANTHER" id="PTHR37984">
    <property type="entry name" value="PROTEIN CBG26694"/>
    <property type="match status" value="1"/>
</dbReference>
<dbReference type="InterPro" id="IPR043502">
    <property type="entry name" value="DNA/RNA_pol_sf"/>
</dbReference>
<dbReference type="InterPro" id="IPR036397">
    <property type="entry name" value="RNaseH_sf"/>
</dbReference>
<dbReference type="SUPFAM" id="SSF56672">
    <property type="entry name" value="DNA/RNA polymerases"/>
    <property type="match status" value="1"/>
</dbReference>
<dbReference type="Proteomes" id="UP000327157">
    <property type="component" value="Chromosome 15"/>
</dbReference>
<reference evidence="4" key="2">
    <citation type="submission" date="2019-10" db="EMBL/GenBank/DDBJ databases">
        <title>A de novo genome assembly of a pear dwarfing rootstock.</title>
        <authorList>
            <person name="Wang F."/>
            <person name="Wang J."/>
            <person name="Li S."/>
            <person name="Zhang Y."/>
            <person name="Fang M."/>
            <person name="Ma L."/>
            <person name="Zhao Y."/>
            <person name="Jiang S."/>
        </authorList>
    </citation>
    <scope>NUCLEOTIDE SEQUENCE [LARGE SCALE GENOMIC DNA]</scope>
</reference>
<dbReference type="InterPro" id="IPR041577">
    <property type="entry name" value="RT_RNaseH_2"/>
</dbReference>
<proteinExistence type="predicted"/>
<reference evidence="3 4" key="3">
    <citation type="submission" date="2019-11" db="EMBL/GenBank/DDBJ databases">
        <title>A de novo genome assembly of a pear dwarfing rootstock.</title>
        <authorList>
            <person name="Wang F."/>
            <person name="Wang J."/>
            <person name="Li S."/>
            <person name="Zhang Y."/>
            <person name="Fang M."/>
            <person name="Ma L."/>
            <person name="Zhao Y."/>
            <person name="Jiang S."/>
        </authorList>
    </citation>
    <scope>NUCLEOTIDE SEQUENCE [LARGE SCALE GENOMIC DNA]</scope>
    <source>
        <strain evidence="3">S2</strain>
        <tissue evidence="3">Leaf</tissue>
    </source>
</reference>
<dbReference type="InterPro" id="IPR043128">
    <property type="entry name" value="Rev_trsase/Diguanyl_cyclase"/>
</dbReference>
<evidence type="ECO:0000313" key="3">
    <source>
        <dbReference type="EMBL" id="KAB2617300.1"/>
    </source>
</evidence>
<comment type="caution">
    <text evidence="3">The sequence shown here is derived from an EMBL/GenBank/DDBJ whole genome shotgun (WGS) entry which is preliminary data.</text>
</comment>
<dbReference type="Gene3D" id="3.10.10.10">
    <property type="entry name" value="HIV Type 1 Reverse Transcriptase, subunit A, domain 1"/>
    <property type="match status" value="1"/>
</dbReference>
<feature type="domain" description="Integrase catalytic" evidence="2">
    <location>
        <begin position="564"/>
        <end position="647"/>
    </location>
</feature>
<dbReference type="InterPro" id="IPR050951">
    <property type="entry name" value="Retrovirus_Pol_polyprotein"/>
</dbReference>
<organism evidence="3 4">
    <name type="scientific">Pyrus ussuriensis x Pyrus communis</name>
    <dbReference type="NCBI Taxonomy" id="2448454"/>
    <lineage>
        <taxon>Eukaryota</taxon>
        <taxon>Viridiplantae</taxon>
        <taxon>Streptophyta</taxon>
        <taxon>Embryophyta</taxon>
        <taxon>Tracheophyta</taxon>
        <taxon>Spermatophyta</taxon>
        <taxon>Magnoliopsida</taxon>
        <taxon>eudicotyledons</taxon>
        <taxon>Gunneridae</taxon>
        <taxon>Pentapetalae</taxon>
        <taxon>rosids</taxon>
        <taxon>fabids</taxon>
        <taxon>Rosales</taxon>
        <taxon>Rosaceae</taxon>
        <taxon>Amygdaloideae</taxon>
        <taxon>Maleae</taxon>
        <taxon>Pyrus</taxon>
    </lineage>
</organism>
<accession>A0A5N5GVX2</accession>
<dbReference type="EMBL" id="SMOL01000401">
    <property type="protein sequence ID" value="KAB2617300.1"/>
    <property type="molecule type" value="Genomic_DNA"/>
</dbReference>
<evidence type="ECO:0000256" key="1">
    <source>
        <dbReference type="ARBA" id="ARBA00023268"/>
    </source>
</evidence>
<dbReference type="PROSITE" id="PS50994">
    <property type="entry name" value="INTEGRASE"/>
    <property type="match status" value="1"/>
</dbReference>
<protein>
    <submittedName>
        <fullName evidence="3">S ribonuclease</fullName>
    </submittedName>
</protein>
<dbReference type="OrthoDB" id="1191267at2759"/>
<dbReference type="GO" id="GO:0015074">
    <property type="term" value="P:DNA integration"/>
    <property type="evidence" value="ECO:0007669"/>
    <property type="project" value="InterPro"/>
</dbReference>
<dbReference type="Gene3D" id="3.30.70.270">
    <property type="match status" value="1"/>
</dbReference>
<dbReference type="Gene3D" id="3.30.420.10">
    <property type="entry name" value="Ribonuclease H-like superfamily/Ribonuclease H"/>
    <property type="match status" value="1"/>
</dbReference>
<dbReference type="PANTHER" id="PTHR37984:SF5">
    <property type="entry name" value="PROTEIN NYNRIN-LIKE"/>
    <property type="match status" value="1"/>
</dbReference>